<dbReference type="Proteomes" id="UP000038010">
    <property type="component" value="Unassembled WGS sequence"/>
</dbReference>
<feature type="compositionally biased region" description="Basic and acidic residues" evidence="1">
    <location>
        <begin position="1122"/>
        <end position="1133"/>
    </location>
</feature>
<feature type="region of interest" description="Disordered" evidence="1">
    <location>
        <begin position="1119"/>
        <end position="1185"/>
    </location>
</feature>
<feature type="region of interest" description="Disordered" evidence="1">
    <location>
        <begin position="736"/>
        <end position="808"/>
    </location>
</feature>
<feature type="compositionally biased region" description="Polar residues" evidence="1">
    <location>
        <begin position="633"/>
        <end position="650"/>
    </location>
</feature>
<evidence type="ECO:0000313" key="2">
    <source>
        <dbReference type="EMBL" id="KPI38247.1"/>
    </source>
</evidence>
<feature type="compositionally biased region" description="Basic and acidic residues" evidence="1">
    <location>
        <begin position="1142"/>
        <end position="1153"/>
    </location>
</feature>
<evidence type="ECO:0000313" key="3">
    <source>
        <dbReference type="Proteomes" id="UP000038010"/>
    </source>
</evidence>
<proteinExistence type="predicted"/>
<gene>
    <name evidence="2" type="ORF">AB675_12000</name>
</gene>
<feature type="region of interest" description="Disordered" evidence="1">
    <location>
        <begin position="1049"/>
        <end position="1093"/>
    </location>
</feature>
<dbReference type="GeneID" id="28732778"/>
<dbReference type="STRING" id="1664694.A0A0N1H700"/>
<feature type="compositionally biased region" description="Acidic residues" evidence="1">
    <location>
        <begin position="1052"/>
        <end position="1072"/>
    </location>
</feature>
<keyword evidence="3" id="KW-1185">Reference proteome</keyword>
<comment type="caution">
    <text evidence="2">The sequence shown here is derived from an EMBL/GenBank/DDBJ whole genome shotgun (WGS) entry which is preliminary data.</text>
</comment>
<feature type="compositionally biased region" description="Basic and acidic residues" evidence="1">
    <location>
        <begin position="83"/>
        <end position="98"/>
    </location>
</feature>
<evidence type="ECO:0000256" key="1">
    <source>
        <dbReference type="SAM" id="MobiDB-lite"/>
    </source>
</evidence>
<reference evidence="2 3" key="1">
    <citation type="submission" date="2015-06" db="EMBL/GenBank/DDBJ databases">
        <title>Draft genome of the ant-associated black yeast Phialophora attae CBS 131958.</title>
        <authorList>
            <person name="Moreno L.F."/>
            <person name="Stielow B.J."/>
            <person name="de Hoog S."/>
            <person name="Vicente V.A."/>
            <person name="Weiss V.A."/>
            <person name="de Vries M."/>
            <person name="Cruz L.M."/>
            <person name="Souza E.M."/>
        </authorList>
    </citation>
    <scope>NUCLEOTIDE SEQUENCE [LARGE SCALE GENOMIC DNA]</scope>
    <source>
        <strain evidence="2 3">CBS 131958</strain>
    </source>
</reference>
<name>A0A0N1H700_9EURO</name>
<accession>A0A0N1H700</accession>
<dbReference type="AlphaFoldDB" id="A0A0N1H700"/>
<dbReference type="EMBL" id="LFJN01000019">
    <property type="protein sequence ID" value="KPI38247.1"/>
    <property type="molecule type" value="Genomic_DNA"/>
</dbReference>
<sequence>MPDHQAEVVNGKVRGEMDSLQQPSDRPDTTFPATSASASTMKATDEEESGRKSPFAEELTERLNEVSEGTQPKRKYWTSPKPQGDDHFRPDGRHNIDPVIRKHNPVEEMNRHLPFRLSNEFPPIRDPDFDTAVYLGIPPRVPDQDKEDYDRIFKHFNTIHLVSSGVLKDLKSAKINDLFRPNVCIRTEKKFKKLDAYNSLSAATRAQIKYHINLQPPEEGDEAASLMMGLSCAWGLRIWHLAQSQYDLSPATVAGVDEFDTASNPYYSTLATAMKGPQEVKVPIPADFCPIRQRSSLERLLNAAHAINPKLDSACKMWTYFATIQHFGCADLLFVNWYIVDWLNSPGNSQFVQNNPEVAYRIAFSCRKGDLVRDAFAMLVGERALADILSQSQGQMMSSSHSVHGRPYEVLDDDERSRIGHAASSLVAGIKNLFNGVAVAVDWLDQSPEFRKLVDCKSINPEVAHLITTTQEAIAGYVRFRILQHLVMRLKATHEDLYGAEEGTVLPHAKHPIRFKTTYNDLPWQAKIFTRSFWFGLCTIDFEDATSSSTLFDGWGSWYHLTREQKADPVLSHLGQKETFPRDMIRKVQMVNEALSSFKTAEAPTNRSSHDFRFGQFSSPQLHPHNIKDDSSDTSALNKRSQPDSTIHSSSAEKRRKTIENDPAIAIPFRPAQSSARKANDTPYPRYSKDMSEEAGRVLKSKWASPSTFLTSTTLRARKPFEADVKSAWNNHEAFSTGSYTAPPPPKGSPFPAPSGASGSSQQALRATLDDGSDTLPFFTPDPIDNEMFDGPGPAIDEDEDAHSIRSSSAVHNAPLTTPADKLNWKQKMSAQSLVQHINPTQMLREFSQIVHTKAQEIVYPPHLFHGRNSVPVNLIDFVIALTDEEWKFLPLWVEGGCDDGTGGVFDDAVPNMDGSEGFRGGKRGMHIKTVGVDGIEENGSITDDSDISEIESRDALSSRARASHAATDGTRTVVSMSDGASDSGFMNQDDVYAVIQEMKAQQAVAAYETATGGDADDAAANGDGDVSTIMGARSVNEKGDDVQGEFFGSDAGDEDMGVEEESGFEDDDDFLSVDKGKGRADDTSLSASPENPHGLRAFGVMDFVDGIPLGKGIGGRWDSLAPDKGKGRDEHAPPLATSASRPDRTVPDRVSYEIEGADDDDTKIKMKDDSGSDEDMEVIDMHSL</sequence>
<dbReference type="RefSeq" id="XP_017998210.1">
    <property type="nucleotide sequence ID" value="XM_018140897.1"/>
</dbReference>
<feature type="region of interest" description="Disordered" evidence="1">
    <location>
        <begin position="599"/>
        <end position="691"/>
    </location>
</feature>
<protein>
    <submittedName>
        <fullName evidence="2">Uncharacterized protein</fullName>
    </submittedName>
</protein>
<dbReference type="OrthoDB" id="5371510at2759"/>
<dbReference type="VEuPathDB" id="FungiDB:AB675_12000"/>
<feature type="compositionally biased region" description="Pro residues" evidence="1">
    <location>
        <begin position="742"/>
        <end position="753"/>
    </location>
</feature>
<feature type="compositionally biased region" description="Basic and acidic residues" evidence="1">
    <location>
        <begin position="49"/>
        <end position="65"/>
    </location>
</feature>
<organism evidence="2 3">
    <name type="scientific">Cyphellophora attinorum</name>
    <dbReference type="NCBI Taxonomy" id="1664694"/>
    <lineage>
        <taxon>Eukaryota</taxon>
        <taxon>Fungi</taxon>
        <taxon>Dikarya</taxon>
        <taxon>Ascomycota</taxon>
        <taxon>Pezizomycotina</taxon>
        <taxon>Eurotiomycetes</taxon>
        <taxon>Chaetothyriomycetidae</taxon>
        <taxon>Chaetothyriales</taxon>
        <taxon>Cyphellophoraceae</taxon>
        <taxon>Cyphellophora</taxon>
    </lineage>
</organism>
<feature type="compositionally biased region" description="Basic and acidic residues" evidence="1">
    <location>
        <begin position="1073"/>
        <end position="1083"/>
    </location>
</feature>
<feature type="compositionally biased region" description="Low complexity" evidence="1">
    <location>
        <begin position="29"/>
        <end position="42"/>
    </location>
</feature>
<feature type="region of interest" description="Disordered" evidence="1">
    <location>
        <begin position="1"/>
        <end position="98"/>
    </location>
</feature>